<protein>
    <submittedName>
        <fullName evidence="4">Thiazole tautomerase TenI</fullName>
    </submittedName>
</protein>
<dbReference type="GO" id="GO:0004789">
    <property type="term" value="F:thiamine-phosphate diphosphorylase activity"/>
    <property type="evidence" value="ECO:0007669"/>
    <property type="project" value="TreeGrafter"/>
</dbReference>
<evidence type="ECO:0000256" key="2">
    <source>
        <dbReference type="ARBA" id="ARBA00022977"/>
    </source>
</evidence>
<dbReference type="Proteomes" id="UP000266016">
    <property type="component" value="Unassembled WGS sequence"/>
</dbReference>
<dbReference type="GO" id="GO:0005737">
    <property type="term" value="C:cytoplasm"/>
    <property type="evidence" value="ECO:0007669"/>
    <property type="project" value="TreeGrafter"/>
</dbReference>
<dbReference type="RefSeq" id="WP_119117941.1">
    <property type="nucleotide sequence ID" value="NZ_QWVS01000028.1"/>
</dbReference>
<name>A0A398B2A5_9BACI</name>
<dbReference type="Pfam" id="PF02581">
    <property type="entry name" value="TMP-TENI"/>
    <property type="match status" value="1"/>
</dbReference>
<dbReference type="PANTHER" id="PTHR20857:SF22">
    <property type="entry name" value="THIAZOLE TAUTOMERASE"/>
    <property type="match status" value="1"/>
</dbReference>
<feature type="domain" description="Thiamine phosphate synthase/TenI" evidence="3">
    <location>
        <begin position="4"/>
        <end position="179"/>
    </location>
</feature>
<gene>
    <name evidence="4" type="primary">tenI</name>
    <name evidence="4" type="ORF">D1953_14695</name>
</gene>
<dbReference type="PANTHER" id="PTHR20857">
    <property type="entry name" value="THIAMINE-PHOSPHATE PYROPHOSPHORYLASE"/>
    <property type="match status" value="1"/>
</dbReference>
<comment type="caution">
    <text evidence="4">The sequence shown here is derived from an EMBL/GenBank/DDBJ whole genome shotgun (WGS) entry which is preliminary data.</text>
</comment>
<comment type="pathway">
    <text evidence="1">Cofactor biosynthesis; thiamine diphosphate biosynthesis.</text>
</comment>
<evidence type="ECO:0000256" key="1">
    <source>
        <dbReference type="ARBA" id="ARBA00004948"/>
    </source>
</evidence>
<dbReference type="CDD" id="cd00564">
    <property type="entry name" value="TMP_TenI"/>
    <property type="match status" value="1"/>
</dbReference>
<dbReference type="EMBL" id="QWVS01000028">
    <property type="protein sequence ID" value="RID84089.1"/>
    <property type="molecule type" value="Genomic_DNA"/>
</dbReference>
<dbReference type="AlphaFoldDB" id="A0A398B2A5"/>
<sequence>MKLIAVTDDSHTVDALTSIISSIQNMVDYVHIREKSKTAHEILSLIQLLEQADVNKEKLVIHDRLDIALLTQISNIHLPSHSFPIQKVRENFPHLRIGRSIHSLEEAKQAERDGADYVLYGHCFETDCKKGLTPNGIHTISNMKQTLNIPVYAIGGITPNRVHALQQLKTDGIAVMSGIFSSPNPYASALDFLKLCKENSCENKL</sequence>
<dbReference type="InterPro" id="IPR022998">
    <property type="entry name" value="ThiamineP_synth_TenI"/>
</dbReference>
<keyword evidence="2" id="KW-0784">Thiamine biosynthesis</keyword>
<dbReference type="InterPro" id="IPR013785">
    <property type="entry name" value="Aldolase_TIM"/>
</dbReference>
<reference evidence="4 5" key="1">
    <citation type="submission" date="2018-08" db="EMBL/GenBank/DDBJ databases">
        <title>Bacillus jemisoniae sp. nov., Bacillus chryseoplanitiae sp. nov., Bacillus resnikiae sp. nov., and Bacillus frankliniae sp. nov., isolated from Viking spacecraft and associated surfaces.</title>
        <authorList>
            <person name="Seuylemezian A."/>
            <person name="Vaishampayan P."/>
        </authorList>
    </citation>
    <scope>NUCLEOTIDE SEQUENCE [LARGE SCALE GENOMIC DNA]</scope>
    <source>
        <strain evidence="4 5">MA001</strain>
    </source>
</reference>
<accession>A0A398B2A5</accession>
<evidence type="ECO:0000313" key="4">
    <source>
        <dbReference type="EMBL" id="RID84089.1"/>
    </source>
</evidence>
<dbReference type="SUPFAM" id="SSF51391">
    <property type="entry name" value="Thiamin phosphate synthase"/>
    <property type="match status" value="1"/>
</dbReference>
<organism evidence="4 5">
    <name type="scientific">Peribacillus asahii</name>
    <dbReference type="NCBI Taxonomy" id="228899"/>
    <lineage>
        <taxon>Bacteria</taxon>
        <taxon>Bacillati</taxon>
        <taxon>Bacillota</taxon>
        <taxon>Bacilli</taxon>
        <taxon>Bacillales</taxon>
        <taxon>Bacillaceae</taxon>
        <taxon>Peribacillus</taxon>
    </lineage>
</organism>
<dbReference type="NCBIfam" id="NF005819">
    <property type="entry name" value="PRK07695.1"/>
    <property type="match status" value="1"/>
</dbReference>
<dbReference type="GO" id="GO:0009228">
    <property type="term" value="P:thiamine biosynthetic process"/>
    <property type="evidence" value="ECO:0007669"/>
    <property type="project" value="UniProtKB-KW"/>
</dbReference>
<evidence type="ECO:0000313" key="5">
    <source>
        <dbReference type="Proteomes" id="UP000266016"/>
    </source>
</evidence>
<keyword evidence="5" id="KW-1185">Reference proteome</keyword>
<proteinExistence type="predicted"/>
<evidence type="ECO:0000259" key="3">
    <source>
        <dbReference type="Pfam" id="PF02581"/>
    </source>
</evidence>
<dbReference type="Gene3D" id="3.20.20.70">
    <property type="entry name" value="Aldolase class I"/>
    <property type="match status" value="1"/>
</dbReference>
<dbReference type="InterPro" id="IPR036206">
    <property type="entry name" value="ThiamineP_synth_sf"/>
</dbReference>